<evidence type="ECO:0008006" key="5">
    <source>
        <dbReference type="Google" id="ProtNLM"/>
    </source>
</evidence>
<feature type="chain" id="PRO_5045722715" description="Lipoprotein" evidence="2">
    <location>
        <begin position="31"/>
        <end position="261"/>
    </location>
</feature>
<feature type="signal peptide" evidence="2">
    <location>
        <begin position="1"/>
        <end position="30"/>
    </location>
</feature>
<evidence type="ECO:0000256" key="2">
    <source>
        <dbReference type="SAM" id="SignalP"/>
    </source>
</evidence>
<evidence type="ECO:0000313" key="4">
    <source>
        <dbReference type="Proteomes" id="UP001241758"/>
    </source>
</evidence>
<evidence type="ECO:0000313" key="3">
    <source>
        <dbReference type="EMBL" id="MDI6105987.1"/>
    </source>
</evidence>
<accession>A0ABT6X1U5</accession>
<protein>
    <recommendedName>
        <fullName evidence="5">Lipoprotein</fullName>
    </recommendedName>
</protein>
<dbReference type="PROSITE" id="PS51257">
    <property type="entry name" value="PROKAR_LIPOPROTEIN"/>
    <property type="match status" value="1"/>
</dbReference>
<comment type="caution">
    <text evidence="3">The sequence shown here is derived from an EMBL/GenBank/DDBJ whole genome shotgun (WGS) entry which is preliminary data.</text>
</comment>
<feature type="region of interest" description="Disordered" evidence="1">
    <location>
        <begin position="119"/>
        <end position="145"/>
    </location>
</feature>
<keyword evidence="2" id="KW-0732">Signal</keyword>
<evidence type="ECO:0000256" key="1">
    <source>
        <dbReference type="SAM" id="MobiDB-lite"/>
    </source>
</evidence>
<dbReference type="PROSITE" id="PS51318">
    <property type="entry name" value="TAT"/>
    <property type="match status" value="1"/>
</dbReference>
<dbReference type="Proteomes" id="UP001241758">
    <property type="component" value="Unassembled WGS sequence"/>
</dbReference>
<dbReference type="EMBL" id="JASCTH010000066">
    <property type="protein sequence ID" value="MDI6105987.1"/>
    <property type="molecule type" value="Genomic_DNA"/>
</dbReference>
<dbReference type="RefSeq" id="WP_282767450.1">
    <property type="nucleotide sequence ID" value="NZ_JASCTH010000066.1"/>
</dbReference>
<keyword evidence="4" id="KW-1185">Reference proteome</keyword>
<feature type="compositionally biased region" description="Basic and acidic residues" evidence="1">
    <location>
        <begin position="119"/>
        <end position="131"/>
    </location>
</feature>
<sequence>MRHGERKDTIGRRGLLIGALAALAGTAALAGCSTGPGDTPAAGASSAAVRTQHFGPDGYGKLRITMTRSEALATGDLITSPVSTVGDGDDYSFVGGPAPDPGRMAADEKLEKDVEKAGKAADAARAKADKYRRTHGRSAEESATSARLAADSASAAVKSIEAMAASTERMGERLTAFLTAGGVSFTGDLMTTIAAPPKATTAEGVSRGSSLEQLRAAYDSKGLKSTSEGRYELPAGQPGWTMTFDVEAGKVAYMMLRATKA</sequence>
<name>A0ABT6X1U5_9ACTN</name>
<organism evidence="3 4">
    <name type="scientific">Actinoplanes sandaracinus</name>
    <dbReference type="NCBI Taxonomy" id="3045177"/>
    <lineage>
        <taxon>Bacteria</taxon>
        <taxon>Bacillati</taxon>
        <taxon>Actinomycetota</taxon>
        <taxon>Actinomycetes</taxon>
        <taxon>Micromonosporales</taxon>
        <taxon>Micromonosporaceae</taxon>
        <taxon>Actinoplanes</taxon>
    </lineage>
</organism>
<dbReference type="InterPro" id="IPR006311">
    <property type="entry name" value="TAT_signal"/>
</dbReference>
<gene>
    <name evidence="3" type="ORF">QLQ12_46195</name>
</gene>
<proteinExistence type="predicted"/>
<reference evidence="3 4" key="1">
    <citation type="submission" date="2023-05" db="EMBL/GenBank/DDBJ databases">
        <title>Actinoplanes sp. NEAU-A12 genome sequencing.</title>
        <authorList>
            <person name="Wang Z.-S."/>
        </authorList>
    </citation>
    <scope>NUCLEOTIDE SEQUENCE [LARGE SCALE GENOMIC DNA]</scope>
    <source>
        <strain evidence="3 4">NEAU-A12</strain>
    </source>
</reference>